<dbReference type="InterPro" id="IPR053154">
    <property type="entry name" value="c-di-AMP_regulator"/>
</dbReference>
<dbReference type="EMBL" id="CP019698">
    <property type="protein sequence ID" value="AQS58030.1"/>
    <property type="molecule type" value="Genomic_DNA"/>
</dbReference>
<keyword evidence="3" id="KW-1185">Reference proteome</keyword>
<gene>
    <name evidence="2" type="ORF">B0537_02285</name>
</gene>
<dbReference type="Gene3D" id="2.170.120.40">
    <property type="entry name" value="YbbR-like domain"/>
    <property type="match status" value="2"/>
</dbReference>
<name>A0A1S6ITD7_9FIRM</name>
<dbReference type="InterPro" id="IPR012505">
    <property type="entry name" value="YbbR"/>
</dbReference>
<protein>
    <recommendedName>
        <fullName evidence="4">YbbR domain-containing protein</fullName>
    </recommendedName>
</protein>
<proteinExistence type="predicted"/>
<dbReference type="CDD" id="cd20206">
    <property type="entry name" value="YbbR"/>
    <property type="match status" value="1"/>
</dbReference>
<dbReference type="Gene3D" id="2.170.120.30">
    <property type="match status" value="1"/>
</dbReference>
<evidence type="ECO:0000313" key="3">
    <source>
        <dbReference type="Proteomes" id="UP000189464"/>
    </source>
</evidence>
<evidence type="ECO:0008006" key="4">
    <source>
        <dbReference type="Google" id="ProtNLM"/>
    </source>
</evidence>
<feature type="compositionally biased region" description="Low complexity" evidence="1">
    <location>
        <begin position="305"/>
        <end position="326"/>
    </location>
</feature>
<feature type="region of interest" description="Disordered" evidence="1">
    <location>
        <begin position="297"/>
        <end position="326"/>
    </location>
</feature>
<dbReference type="OrthoDB" id="2111604at2"/>
<sequence>MIRLKWNNKTMMLLSVLLAVLMWIYVTNVQNPIKEQEFRVAVDTRGEVPQDITISGLPKTVTVRVQGKNAQLTGIRPADFQAVVDLSNLEEGTNNRPIQITPPSGLQIVQVNPARVDIVADRLMQKQFPVKIVLKGETANGYSVTEPVVQPTAVMVRGASSLLKDINNVEVTVDVTGAKQNIEQTLQVLLPQGLSAVPDRVKVLVPVTRTMPNRTLQITPRYVGNPAEQYQIVKVIPQPATVLVYAPLEVLRDMETIYTESIRIEGISENTVREVRLLVPEGVEEIIPSKVEVTIQVKPKQPVQEPGSTPTTPSTEDTPTGENPHS</sequence>
<dbReference type="STRING" id="1833852.B0537_02285"/>
<evidence type="ECO:0000313" key="2">
    <source>
        <dbReference type="EMBL" id="AQS58030.1"/>
    </source>
</evidence>
<accession>A0A1S6ITD7</accession>
<reference evidence="2 3" key="1">
    <citation type="journal article" date="2016" name="Int. J. Syst. Evol. Microbiol.">
        <title>Desulfotomaculum ferrireducens sp. nov., a moderately thermophilic sulfate-reducing and dissimilatory Fe(III)-reducing bacterium isolated from compost.</title>
        <authorList>
            <person name="Yang G."/>
            <person name="Guo J."/>
            <person name="Zhuang L."/>
            <person name="Yuan Y."/>
            <person name="Zhou S."/>
        </authorList>
    </citation>
    <scope>NUCLEOTIDE SEQUENCE [LARGE SCALE GENOMIC DNA]</scope>
    <source>
        <strain evidence="2 3">GSS09</strain>
    </source>
</reference>
<dbReference type="AlphaFoldDB" id="A0A1S6ITD7"/>
<dbReference type="Pfam" id="PF07949">
    <property type="entry name" value="YbbR"/>
    <property type="match status" value="3"/>
</dbReference>
<dbReference type="PANTHER" id="PTHR37804">
    <property type="entry name" value="CDAA REGULATORY PROTEIN CDAR"/>
    <property type="match status" value="1"/>
</dbReference>
<dbReference type="KEGG" id="dfg:B0537_02285"/>
<evidence type="ECO:0000256" key="1">
    <source>
        <dbReference type="SAM" id="MobiDB-lite"/>
    </source>
</evidence>
<organism evidence="2 3">
    <name type="scientific">Desulforamulus ferrireducens</name>
    <dbReference type="NCBI Taxonomy" id="1833852"/>
    <lineage>
        <taxon>Bacteria</taxon>
        <taxon>Bacillati</taxon>
        <taxon>Bacillota</taxon>
        <taxon>Clostridia</taxon>
        <taxon>Eubacteriales</taxon>
        <taxon>Peptococcaceae</taxon>
        <taxon>Desulforamulus</taxon>
    </lineage>
</organism>
<dbReference type="Proteomes" id="UP000189464">
    <property type="component" value="Chromosome"/>
</dbReference>
<dbReference type="RefSeq" id="WP_077712990.1">
    <property type="nucleotide sequence ID" value="NZ_CP019698.1"/>
</dbReference>
<dbReference type="PANTHER" id="PTHR37804:SF1">
    <property type="entry name" value="CDAA REGULATORY PROTEIN CDAR"/>
    <property type="match status" value="1"/>
</dbReference>